<dbReference type="PANTHER" id="PTHR31672">
    <property type="entry name" value="BNACNNG10540D PROTEIN"/>
    <property type="match status" value="1"/>
</dbReference>
<evidence type="ECO:0000259" key="2">
    <source>
        <dbReference type="Pfam" id="PF07734"/>
    </source>
</evidence>
<keyword evidence="4" id="KW-1185">Reference proteome</keyword>
<sequence length="348" mass="39777">MMRCTTKSMESISKDLSFKSLYWSQPGSSLLHIGVHGSNLTCFHPVGDVRPFHSKGPSKNICFILGYCSGLILIFVHGCFCVANPVTKKFRFLDYPMLQTKKSIGFAVDKIDESTQRFKIVCITEAAASNPSETMYGFHINAGNSWKISKTKITCISSDLMRDMKPVYFQEGLYWLRSDGNIITFNPKTEKARLIPTKLNHQAGAKLLLGADDNHLTLISATEEMIYVYSLENIFTDPKWILTRQIKNEPVHEIMLSCWYVEAFDGRHVLVRAKDEIEDVIYGYDLKANMWEVMGLLPGWCDAGRDLYQFKPSWYPVIGLQNQNNSFRSEREVSIEVIMELIHGHFRT</sequence>
<evidence type="ECO:0000313" key="4">
    <source>
        <dbReference type="Proteomes" id="UP001642260"/>
    </source>
</evidence>
<evidence type="ECO:0000313" key="3">
    <source>
        <dbReference type="EMBL" id="CAH8357247.1"/>
    </source>
</evidence>
<dbReference type="Proteomes" id="UP001642260">
    <property type="component" value="Unassembled WGS sequence"/>
</dbReference>
<dbReference type="NCBIfam" id="TIGR01640">
    <property type="entry name" value="F_box_assoc_1"/>
    <property type="match status" value="1"/>
</dbReference>
<proteinExistence type="predicted"/>
<evidence type="ECO:0000256" key="1">
    <source>
        <dbReference type="SAM" id="Phobius"/>
    </source>
</evidence>
<reference evidence="3 4" key="1">
    <citation type="submission" date="2022-03" db="EMBL/GenBank/DDBJ databases">
        <authorList>
            <person name="Macdonald S."/>
            <person name="Ahmed S."/>
            <person name="Newling K."/>
        </authorList>
    </citation>
    <scope>NUCLEOTIDE SEQUENCE [LARGE SCALE GENOMIC DNA]</scope>
</reference>
<keyword evidence="1" id="KW-1133">Transmembrane helix</keyword>
<dbReference type="AlphaFoldDB" id="A0ABC8KFP2"/>
<keyword evidence="1" id="KW-0472">Membrane</keyword>
<dbReference type="InterPro" id="IPR017451">
    <property type="entry name" value="F-box-assoc_interact_dom"/>
</dbReference>
<organism evidence="3 4">
    <name type="scientific">Eruca vesicaria subsp. sativa</name>
    <name type="common">Garden rocket</name>
    <name type="synonym">Eruca sativa</name>
    <dbReference type="NCBI Taxonomy" id="29727"/>
    <lineage>
        <taxon>Eukaryota</taxon>
        <taxon>Viridiplantae</taxon>
        <taxon>Streptophyta</taxon>
        <taxon>Embryophyta</taxon>
        <taxon>Tracheophyta</taxon>
        <taxon>Spermatophyta</taxon>
        <taxon>Magnoliopsida</taxon>
        <taxon>eudicotyledons</taxon>
        <taxon>Gunneridae</taxon>
        <taxon>Pentapetalae</taxon>
        <taxon>rosids</taxon>
        <taxon>malvids</taxon>
        <taxon>Brassicales</taxon>
        <taxon>Brassicaceae</taxon>
        <taxon>Brassiceae</taxon>
        <taxon>Eruca</taxon>
    </lineage>
</organism>
<dbReference type="PANTHER" id="PTHR31672:SF13">
    <property type="entry name" value="F-BOX PROTEIN CPR30-LIKE"/>
    <property type="match status" value="1"/>
</dbReference>
<dbReference type="InterPro" id="IPR006527">
    <property type="entry name" value="F-box-assoc_dom_typ1"/>
</dbReference>
<dbReference type="EMBL" id="CAKOAT010230709">
    <property type="protein sequence ID" value="CAH8357247.1"/>
    <property type="molecule type" value="Genomic_DNA"/>
</dbReference>
<feature type="transmembrane region" description="Helical" evidence="1">
    <location>
        <begin position="60"/>
        <end position="78"/>
    </location>
</feature>
<dbReference type="Pfam" id="PF07734">
    <property type="entry name" value="FBA_1"/>
    <property type="match status" value="1"/>
</dbReference>
<name>A0ABC8KFP2_ERUVS</name>
<gene>
    <name evidence="3" type="ORF">ERUC_LOCUS23002</name>
</gene>
<feature type="domain" description="F-box associated beta-propeller type 1" evidence="2">
    <location>
        <begin position="65"/>
        <end position="226"/>
    </location>
</feature>
<keyword evidence="1" id="KW-0812">Transmembrane</keyword>
<comment type="caution">
    <text evidence="3">The sequence shown here is derived from an EMBL/GenBank/DDBJ whole genome shotgun (WGS) entry which is preliminary data.</text>
</comment>
<accession>A0ABC8KFP2</accession>
<protein>
    <recommendedName>
        <fullName evidence="2">F-box associated beta-propeller type 1 domain-containing protein</fullName>
    </recommendedName>
</protein>
<dbReference type="InterPro" id="IPR050796">
    <property type="entry name" value="SCF_F-box_component"/>
</dbReference>